<evidence type="ECO:0000313" key="2">
    <source>
        <dbReference type="EMBL" id="BBI34272.1"/>
    </source>
</evidence>
<keyword evidence="1" id="KW-1133">Transmembrane helix</keyword>
<dbReference type="Proteomes" id="UP000289856">
    <property type="component" value="Chromosome"/>
</dbReference>
<name>A0A3T1D860_9BACL</name>
<organism evidence="2 3">
    <name type="scientific">Cohnella abietis</name>
    <dbReference type="NCBI Taxonomy" id="2507935"/>
    <lineage>
        <taxon>Bacteria</taxon>
        <taxon>Bacillati</taxon>
        <taxon>Bacillota</taxon>
        <taxon>Bacilli</taxon>
        <taxon>Bacillales</taxon>
        <taxon>Paenibacillaceae</taxon>
        <taxon>Cohnella</taxon>
    </lineage>
</organism>
<dbReference type="SUPFAM" id="SSF75005">
    <property type="entry name" value="Arabinanase/levansucrase/invertase"/>
    <property type="match status" value="2"/>
</dbReference>
<evidence type="ECO:0008006" key="4">
    <source>
        <dbReference type="Google" id="ProtNLM"/>
    </source>
</evidence>
<keyword evidence="3" id="KW-1185">Reference proteome</keyword>
<reference evidence="2 3" key="1">
    <citation type="submission" date="2019-01" db="EMBL/GenBank/DDBJ databases">
        <title>Complete genome sequence of Cohnella hallensis HS21 isolated from Korean fir (Abies koreana) rhizospheric soil.</title>
        <authorList>
            <person name="Jiang L."/>
            <person name="Kang S.W."/>
            <person name="Kim S."/>
            <person name="Jung J."/>
            <person name="Kim C.Y."/>
            <person name="Kim D.H."/>
            <person name="Kim S.W."/>
            <person name="Lee J."/>
        </authorList>
    </citation>
    <scope>NUCLEOTIDE SEQUENCE [LARGE SCALE GENOMIC DNA]</scope>
    <source>
        <strain evidence="2 3">HS21</strain>
    </source>
</reference>
<proteinExistence type="predicted"/>
<dbReference type="EMBL" id="AP019400">
    <property type="protein sequence ID" value="BBI34272.1"/>
    <property type="molecule type" value="Genomic_DNA"/>
</dbReference>
<sequence>MSDQLIELYILLKSLSIQNKDKIYDLKVWNVTVIMMDIVAYAIAMTLKNTKGVMVMTNKYLDGRPETHATIAAKDYGIVLRRGSEELDGFGIREPLIFESEGTYFMHYDASDDKTGWRNYLATSKDLINWEKKGVILNLGVEGEDDSSCAVYGVTYLEDGVWHMFYIGSDYYREHPYDIPDFPYVTMKAKSDSPYGPWIKQDIVPFRMKENTYYSTTASSGAIVKAGDEYLQFFSASVLDANKITKRTLGIARTKDLDKEWTIDPEPLFPLEEQIENSTVFYEEETETWFLFTNHVGLNEIKEYTDAIWVYWTKDIQNWDVNNKALVLDGNMCSWSKTIIGAPSVFRLGNKLALYYDGVEGAGFDHFYRDIGLAWLDLPIQLPQK</sequence>
<keyword evidence="1" id="KW-0812">Transmembrane</keyword>
<accession>A0A3T1D860</accession>
<keyword evidence="1" id="KW-0472">Membrane</keyword>
<gene>
    <name evidence="2" type="ORF">KCTCHS21_36710</name>
</gene>
<dbReference type="KEGG" id="cohn:KCTCHS21_36710"/>
<evidence type="ECO:0000256" key="1">
    <source>
        <dbReference type="SAM" id="Phobius"/>
    </source>
</evidence>
<protein>
    <recommendedName>
        <fullName evidence="4">Glycosyl hydrolase family 32 N-terminal domain-containing protein</fullName>
    </recommendedName>
</protein>
<dbReference type="Gene3D" id="2.115.10.20">
    <property type="entry name" value="Glycosyl hydrolase domain, family 43"/>
    <property type="match status" value="2"/>
</dbReference>
<evidence type="ECO:0000313" key="3">
    <source>
        <dbReference type="Proteomes" id="UP000289856"/>
    </source>
</evidence>
<feature type="transmembrane region" description="Helical" evidence="1">
    <location>
        <begin position="28"/>
        <end position="47"/>
    </location>
</feature>
<dbReference type="InterPro" id="IPR023296">
    <property type="entry name" value="Glyco_hydro_beta-prop_sf"/>
</dbReference>
<dbReference type="AlphaFoldDB" id="A0A3T1D860"/>